<evidence type="ECO:0000313" key="5">
    <source>
        <dbReference type="EMBL" id="MFC0563468.1"/>
    </source>
</evidence>
<evidence type="ECO:0000256" key="1">
    <source>
        <dbReference type="ARBA" id="ARBA00004863"/>
    </source>
</evidence>
<evidence type="ECO:0000256" key="2">
    <source>
        <dbReference type="ARBA" id="ARBA00022428"/>
    </source>
</evidence>
<name>A0ABV6NTQ1_9ACTN</name>
<dbReference type="Gene3D" id="3.40.190.10">
    <property type="entry name" value="Periplasmic binding protein-like II"/>
    <property type="match status" value="2"/>
</dbReference>
<dbReference type="PANTHER" id="PTHR37690:SF1">
    <property type="entry name" value="CHORISMATE DEHYDRATASE"/>
    <property type="match status" value="1"/>
</dbReference>
<dbReference type="Proteomes" id="UP001589894">
    <property type="component" value="Unassembled WGS sequence"/>
</dbReference>
<accession>A0ABV6NTQ1</accession>
<comment type="similarity">
    <text evidence="4">Belongs to the MqnA/MqnD family. MqnA subfamily.</text>
</comment>
<comment type="pathway">
    <text evidence="1 4">Quinol/quinone metabolism; menaquinone biosynthesis.</text>
</comment>
<dbReference type="HAMAP" id="MF_00995">
    <property type="entry name" value="MqnA"/>
    <property type="match status" value="1"/>
</dbReference>
<comment type="catalytic activity">
    <reaction evidence="4">
        <text>chorismate = 3-[(1-carboxyvinyl)-oxy]benzoate + H2O</text>
        <dbReference type="Rhea" id="RHEA:40051"/>
        <dbReference type="ChEBI" id="CHEBI:15377"/>
        <dbReference type="ChEBI" id="CHEBI:29748"/>
        <dbReference type="ChEBI" id="CHEBI:76981"/>
        <dbReference type="EC" id="4.2.1.151"/>
    </reaction>
</comment>
<dbReference type="InterPro" id="IPR003773">
    <property type="entry name" value="Menaquinone_biosynth"/>
</dbReference>
<dbReference type="PANTHER" id="PTHR37690">
    <property type="entry name" value="CHORISMATE DEHYDRATASE"/>
    <property type="match status" value="1"/>
</dbReference>
<dbReference type="EC" id="4.2.1.151" evidence="4"/>
<keyword evidence="3 4" id="KW-0456">Lyase</keyword>
<dbReference type="SUPFAM" id="SSF53850">
    <property type="entry name" value="Periplasmic binding protein-like II"/>
    <property type="match status" value="1"/>
</dbReference>
<comment type="caution">
    <text evidence="5">The sequence shown here is derived from an EMBL/GenBank/DDBJ whole genome shotgun (WGS) entry which is preliminary data.</text>
</comment>
<dbReference type="EMBL" id="JBHLUE010000002">
    <property type="protein sequence ID" value="MFC0563468.1"/>
    <property type="molecule type" value="Genomic_DNA"/>
</dbReference>
<organism evidence="5 6">
    <name type="scientific">Plantactinospora siamensis</name>
    <dbReference type="NCBI Taxonomy" id="555372"/>
    <lineage>
        <taxon>Bacteria</taxon>
        <taxon>Bacillati</taxon>
        <taxon>Actinomycetota</taxon>
        <taxon>Actinomycetes</taxon>
        <taxon>Micromonosporales</taxon>
        <taxon>Micromonosporaceae</taxon>
        <taxon>Plantactinospora</taxon>
    </lineage>
</organism>
<evidence type="ECO:0000256" key="4">
    <source>
        <dbReference type="HAMAP-Rule" id="MF_00995"/>
    </source>
</evidence>
<comment type="function">
    <text evidence="4">Catalyzes the dehydration of chorismate into 3-[(1-carboxyvinyl)oxy]benzoate, a step in the biosynthesis of menaquinone (MK, vitamin K2).</text>
</comment>
<protein>
    <recommendedName>
        <fullName evidence="4">Chorismate dehydratase</fullName>
        <ecNumber evidence="4">4.2.1.151</ecNumber>
    </recommendedName>
    <alternativeName>
        <fullName evidence="4">Menaquinone biosynthetic enzyme MqnA</fullName>
    </alternativeName>
</protein>
<sequence>MTELRRPRVGHIQFLNCLPIYWGLMRSGALIDVDLHKDTPDNLNSALVSGDLDIGPISLVEYLRHADELLLLPDLAVGSDGEVLSVNIVSTRPLPELDGAKVALGSTSRTGVLLAQMLLAERYGASPEYFRCPPDLNQMLLEADAGVLIGDVALRALYEAPGHGLTVTDLGQAWRDWTGLPMVFAVWAVRRDFAAAHPGQVKGVHEAFLRSRDLCLAELDDVAAAAARWEAFDADTLANYFRTLDFSLGERQVAGLREFARRAAGRGEVPALPAGGPAFFQV</sequence>
<proteinExistence type="inferred from homology"/>
<reference evidence="5 6" key="1">
    <citation type="submission" date="2024-09" db="EMBL/GenBank/DDBJ databases">
        <authorList>
            <person name="Sun Q."/>
            <person name="Mori K."/>
        </authorList>
    </citation>
    <scope>NUCLEOTIDE SEQUENCE [LARGE SCALE GENOMIC DNA]</scope>
    <source>
        <strain evidence="5 6">TBRC 2205</strain>
    </source>
</reference>
<gene>
    <name evidence="4" type="primary">mqnA</name>
    <name evidence="5" type="ORF">ACFFHU_04710</name>
</gene>
<keyword evidence="6" id="KW-1185">Reference proteome</keyword>
<dbReference type="InterPro" id="IPR030868">
    <property type="entry name" value="MqnA"/>
</dbReference>
<dbReference type="CDD" id="cd13634">
    <property type="entry name" value="PBP2_Sco4506"/>
    <property type="match status" value="1"/>
</dbReference>
<evidence type="ECO:0000256" key="3">
    <source>
        <dbReference type="ARBA" id="ARBA00023239"/>
    </source>
</evidence>
<evidence type="ECO:0000313" key="6">
    <source>
        <dbReference type="Proteomes" id="UP001589894"/>
    </source>
</evidence>
<dbReference type="RefSeq" id="WP_377335989.1">
    <property type="nucleotide sequence ID" value="NZ_JBHLUE010000002.1"/>
</dbReference>
<keyword evidence="2 4" id="KW-0474">Menaquinone biosynthesis</keyword>
<dbReference type="Pfam" id="PF02621">
    <property type="entry name" value="VitK2_biosynth"/>
    <property type="match status" value="1"/>
</dbReference>